<dbReference type="PANTHER" id="PTHR45626:SF17">
    <property type="entry name" value="HELICASE-LIKE TRANSCRIPTION FACTOR"/>
    <property type="match status" value="1"/>
</dbReference>
<dbReference type="EMBL" id="LFYR01000611">
    <property type="protein sequence ID" value="KMZ72960.1"/>
    <property type="molecule type" value="Genomic_DNA"/>
</dbReference>
<dbReference type="SMART" id="SM00487">
    <property type="entry name" value="DEXDc"/>
    <property type="match status" value="1"/>
</dbReference>
<reference evidence="16" key="1">
    <citation type="journal article" date="2016" name="Nature">
        <title>The genome of the seagrass Zostera marina reveals angiosperm adaptation to the sea.</title>
        <authorList>
            <person name="Olsen J.L."/>
            <person name="Rouze P."/>
            <person name="Verhelst B."/>
            <person name="Lin Y.-C."/>
            <person name="Bayer T."/>
            <person name="Collen J."/>
            <person name="Dattolo E."/>
            <person name="De Paoli E."/>
            <person name="Dittami S."/>
            <person name="Maumus F."/>
            <person name="Michel G."/>
            <person name="Kersting A."/>
            <person name="Lauritano C."/>
            <person name="Lohaus R."/>
            <person name="Toepel M."/>
            <person name="Tonon T."/>
            <person name="Vanneste K."/>
            <person name="Amirebrahimi M."/>
            <person name="Brakel J."/>
            <person name="Bostroem C."/>
            <person name="Chovatia M."/>
            <person name="Grimwood J."/>
            <person name="Jenkins J.W."/>
            <person name="Jueterbock A."/>
            <person name="Mraz A."/>
            <person name="Stam W.T."/>
            <person name="Tice H."/>
            <person name="Bornberg-Bauer E."/>
            <person name="Green P.J."/>
            <person name="Pearson G.A."/>
            <person name="Procaccini G."/>
            <person name="Duarte C.M."/>
            <person name="Schmutz J."/>
            <person name="Reusch T.B.H."/>
            <person name="Van de Peer Y."/>
        </authorList>
    </citation>
    <scope>NUCLEOTIDE SEQUENCE [LARGE SCALE GENOMIC DNA]</scope>
    <source>
        <strain evidence="16">cv. Finnish</strain>
    </source>
</reference>
<dbReference type="PROSITE" id="PS51192">
    <property type="entry name" value="HELICASE_ATP_BIND_1"/>
    <property type="match status" value="1"/>
</dbReference>
<evidence type="ECO:0000256" key="8">
    <source>
        <dbReference type="ARBA" id="ARBA00022833"/>
    </source>
</evidence>
<proteinExistence type="inferred from homology"/>
<name>A0A0K9PXJ6_ZOSMR</name>
<evidence type="ECO:0000259" key="13">
    <source>
        <dbReference type="PROSITE" id="PS51192"/>
    </source>
</evidence>
<dbReference type="Gene3D" id="3.30.70.2330">
    <property type="match status" value="1"/>
</dbReference>
<evidence type="ECO:0000256" key="4">
    <source>
        <dbReference type="ARBA" id="ARBA00022741"/>
    </source>
</evidence>
<organism evidence="15 16">
    <name type="scientific">Zostera marina</name>
    <name type="common">Eelgrass</name>
    <dbReference type="NCBI Taxonomy" id="29655"/>
    <lineage>
        <taxon>Eukaryota</taxon>
        <taxon>Viridiplantae</taxon>
        <taxon>Streptophyta</taxon>
        <taxon>Embryophyta</taxon>
        <taxon>Tracheophyta</taxon>
        <taxon>Spermatophyta</taxon>
        <taxon>Magnoliopsida</taxon>
        <taxon>Liliopsida</taxon>
        <taxon>Zosteraceae</taxon>
        <taxon>Zostera</taxon>
    </lineage>
</organism>
<feature type="domain" description="RING-type" evidence="12">
    <location>
        <begin position="608"/>
        <end position="648"/>
    </location>
</feature>
<dbReference type="SUPFAM" id="SSF57850">
    <property type="entry name" value="RING/U-box"/>
    <property type="match status" value="1"/>
</dbReference>
<evidence type="ECO:0000313" key="15">
    <source>
        <dbReference type="EMBL" id="KMZ72960.1"/>
    </source>
</evidence>
<evidence type="ECO:0000256" key="1">
    <source>
        <dbReference type="ARBA" id="ARBA00004123"/>
    </source>
</evidence>
<keyword evidence="5 11" id="KW-0863">Zinc-finger</keyword>
<dbReference type="InterPro" id="IPR001841">
    <property type="entry name" value="Znf_RING"/>
</dbReference>
<evidence type="ECO:0000259" key="14">
    <source>
        <dbReference type="PROSITE" id="PS51194"/>
    </source>
</evidence>
<protein>
    <submittedName>
        <fullName evidence="15">Putative DNA repair helicase rad5,16</fullName>
    </submittedName>
</protein>
<dbReference type="AlphaFoldDB" id="A0A0K9PXJ6"/>
<dbReference type="InterPro" id="IPR014905">
    <property type="entry name" value="HIRAN"/>
</dbReference>
<keyword evidence="4" id="KW-0547">Nucleotide-binding</keyword>
<dbReference type="GO" id="GO:0003676">
    <property type="term" value="F:nucleic acid binding"/>
    <property type="evidence" value="ECO:0007669"/>
    <property type="project" value="InterPro"/>
</dbReference>
<dbReference type="SMART" id="SM00184">
    <property type="entry name" value="RING"/>
    <property type="match status" value="1"/>
</dbReference>
<dbReference type="STRING" id="29655.A0A0K9PXJ6"/>
<dbReference type="InterPro" id="IPR014001">
    <property type="entry name" value="Helicase_ATP-bd"/>
</dbReference>
<dbReference type="GO" id="GO:0008270">
    <property type="term" value="F:zinc ion binding"/>
    <property type="evidence" value="ECO:0007669"/>
    <property type="project" value="UniProtKB-KW"/>
</dbReference>
<dbReference type="PROSITE" id="PS51194">
    <property type="entry name" value="HELICASE_CTER"/>
    <property type="match status" value="1"/>
</dbReference>
<dbReference type="SMART" id="SM00490">
    <property type="entry name" value="HELICc"/>
    <property type="match status" value="1"/>
</dbReference>
<dbReference type="InterPro" id="IPR000330">
    <property type="entry name" value="SNF2_N"/>
</dbReference>
<dbReference type="InterPro" id="IPR013083">
    <property type="entry name" value="Znf_RING/FYVE/PHD"/>
</dbReference>
<dbReference type="Pfam" id="PF08797">
    <property type="entry name" value="HIRAN"/>
    <property type="match status" value="1"/>
</dbReference>
<dbReference type="SMART" id="SM00910">
    <property type="entry name" value="HIRAN"/>
    <property type="match status" value="1"/>
</dbReference>
<keyword evidence="3" id="KW-0479">Metal-binding</keyword>
<keyword evidence="9" id="KW-0067">ATP-binding</keyword>
<evidence type="ECO:0000256" key="9">
    <source>
        <dbReference type="ARBA" id="ARBA00022840"/>
    </source>
</evidence>
<dbReference type="Gene3D" id="3.30.40.10">
    <property type="entry name" value="Zinc/RING finger domain, C3HC4 (zinc finger)"/>
    <property type="match status" value="1"/>
</dbReference>
<dbReference type="Pfam" id="PF13639">
    <property type="entry name" value="zf-RING_2"/>
    <property type="match status" value="1"/>
</dbReference>
<dbReference type="Pfam" id="PF00271">
    <property type="entry name" value="Helicase_C"/>
    <property type="match status" value="1"/>
</dbReference>
<dbReference type="GO" id="GO:0008094">
    <property type="term" value="F:ATP-dependent activity, acting on DNA"/>
    <property type="evidence" value="ECO:0000318"/>
    <property type="project" value="GO_Central"/>
</dbReference>
<evidence type="ECO:0000256" key="11">
    <source>
        <dbReference type="PROSITE-ProRule" id="PRU00175"/>
    </source>
</evidence>
<dbReference type="Gene3D" id="3.40.50.300">
    <property type="entry name" value="P-loop containing nucleotide triphosphate hydrolases"/>
    <property type="match status" value="1"/>
</dbReference>
<evidence type="ECO:0000256" key="7">
    <source>
        <dbReference type="ARBA" id="ARBA00022806"/>
    </source>
</evidence>
<dbReference type="InterPro" id="IPR027417">
    <property type="entry name" value="P-loop_NTPase"/>
</dbReference>
<accession>A0A0K9PXJ6</accession>
<dbReference type="InterPro" id="IPR001650">
    <property type="entry name" value="Helicase_C-like"/>
</dbReference>
<dbReference type="Pfam" id="PF00176">
    <property type="entry name" value="SNF2-rel_dom"/>
    <property type="match status" value="1"/>
</dbReference>
<dbReference type="Gene3D" id="3.40.50.10810">
    <property type="entry name" value="Tandem AAA-ATPase domain"/>
    <property type="match status" value="1"/>
</dbReference>
<keyword evidence="10" id="KW-0539">Nucleus</keyword>
<comment type="similarity">
    <text evidence="2">Belongs to the SNF2/RAD54 helicase family. RAD16 subfamily.</text>
</comment>
<dbReference type="GO" id="GO:0005524">
    <property type="term" value="F:ATP binding"/>
    <property type="evidence" value="ECO:0007669"/>
    <property type="project" value="UniProtKB-KW"/>
</dbReference>
<evidence type="ECO:0000256" key="6">
    <source>
        <dbReference type="ARBA" id="ARBA00022801"/>
    </source>
</evidence>
<evidence type="ECO:0000256" key="5">
    <source>
        <dbReference type="ARBA" id="ARBA00022771"/>
    </source>
</evidence>
<dbReference type="CDD" id="cd18793">
    <property type="entry name" value="SF2_C_SNF"/>
    <property type="match status" value="1"/>
</dbReference>
<dbReference type="SUPFAM" id="SSF52540">
    <property type="entry name" value="P-loop containing nucleoside triphosphate hydrolases"/>
    <property type="match status" value="2"/>
</dbReference>
<keyword evidence="8" id="KW-0862">Zinc</keyword>
<dbReference type="GO" id="GO:0005634">
    <property type="term" value="C:nucleus"/>
    <property type="evidence" value="ECO:0000318"/>
    <property type="project" value="GO_Central"/>
</dbReference>
<evidence type="ECO:0000256" key="10">
    <source>
        <dbReference type="ARBA" id="ARBA00023242"/>
    </source>
</evidence>
<dbReference type="InterPro" id="IPR017907">
    <property type="entry name" value="Znf_RING_CS"/>
</dbReference>
<evidence type="ECO:0000256" key="3">
    <source>
        <dbReference type="ARBA" id="ARBA00022723"/>
    </source>
</evidence>
<keyword evidence="16" id="KW-1185">Reference proteome</keyword>
<gene>
    <name evidence="15" type="ORF">ZOSMA_156G00080</name>
</gene>
<sequence length="862" mass="97221">MVDGLSSDGRRYSMIQEEEAEESDVVDLSIDSEKYMVGFVIGNIVGIRHYDARIHLNKMEFVGLVREPLNTYDSNAVKVVNMYGFQIGYIERGIAAVIAPMIDSCYITVEAIIPKTPGSRNPYSIACQIYIFARMEAIGKVRMLINEGGLTLIQGDQSDDHLFGKSALIVAAEEKSMDKIFSLVGKVESKNVQVVEVEPSKDVIVTDLFLHQKEALGWLIGRENGNDLPPFWEKMEDCQFINALTNVATSSRPAQLRGGIFADEMGLGKTLTLLSLIATNMSTTAAASCLLEQPEEAADQRCSQRSKKRKNIASTSGSYEYPKAISATTLVVCPPSVFSTWITQLEQHTVPGSLKLYLYHGERTQKVSELLKYHIVLTTYSILSIEYTSEDSPISRIEWFRVILDEAHLIKNFGAQQTKACIALQSDRRWVVTGTPIQNNPFDLFSLMAFLKFEPFSIKKYWHSFVQRPLDQGNASGMLRLQKLIRIIALRRTKDSQAERKSLVRLPSKTIEICYVELSSEERERYEKFETDARSVVRNYINSDTIMYNYSTVLLIILRLRQMCNDIALCPADIRSMIPVDTFEDASDRPELLKKLLAMIEDGEDFDCAICFNPPEKTIITSCTHIFCKTCIMKAMKMSNTPRCPLCRRSIGKTDIFLAPLPPPVEEESKILFANNSFDINALSSKVFTLLKILMRVREQNPATKSVVFSQFGKMLVLLEDPLRAAGFVVAKFDGTMNVKRRSKVIKDFGSNAPRAPTILLASLRAAGVGINLTAASRVYFMDPWWNPSVEEQAMDRVHRIGQQNEVKVVRLIVKGSIEEKILELQEKKKQLSTKAFTGKRKNSVQEEKRTRIEDLRTIIGL</sequence>
<dbReference type="OMA" id="ETTVWRL"/>
<dbReference type="InterPro" id="IPR038718">
    <property type="entry name" value="SNF2-like_sf"/>
</dbReference>
<keyword evidence="7 15" id="KW-0347">Helicase</keyword>
<dbReference type="PANTHER" id="PTHR45626">
    <property type="entry name" value="TRANSCRIPTION TERMINATION FACTOR 2-RELATED"/>
    <property type="match status" value="1"/>
</dbReference>
<dbReference type="PROSITE" id="PS50089">
    <property type="entry name" value="ZF_RING_2"/>
    <property type="match status" value="1"/>
</dbReference>
<dbReference type="GO" id="GO:0006281">
    <property type="term" value="P:DNA repair"/>
    <property type="evidence" value="ECO:0000318"/>
    <property type="project" value="GO_Central"/>
</dbReference>
<evidence type="ECO:0000259" key="12">
    <source>
        <dbReference type="PROSITE" id="PS50089"/>
    </source>
</evidence>
<dbReference type="PROSITE" id="PS00518">
    <property type="entry name" value="ZF_RING_1"/>
    <property type="match status" value="1"/>
</dbReference>
<dbReference type="InterPro" id="IPR050628">
    <property type="entry name" value="SNF2_RAD54_helicase_TF"/>
</dbReference>
<evidence type="ECO:0000256" key="2">
    <source>
        <dbReference type="ARBA" id="ARBA00008438"/>
    </source>
</evidence>
<comment type="subcellular location">
    <subcellularLocation>
        <location evidence="1">Nucleus</location>
    </subcellularLocation>
</comment>
<evidence type="ECO:0000313" key="16">
    <source>
        <dbReference type="Proteomes" id="UP000036987"/>
    </source>
</evidence>
<dbReference type="OrthoDB" id="448448at2759"/>
<feature type="domain" description="Helicase C-terminal" evidence="14">
    <location>
        <begin position="689"/>
        <end position="857"/>
    </location>
</feature>
<dbReference type="InterPro" id="IPR049730">
    <property type="entry name" value="SNF2/RAD54-like_C"/>
</dbReference>
<dbReference type="GO" id="GO:0016818">
    <property type="term" value="F:hydrolase activity, acting on acid anhydrides, in phosphorus-containing anhydrides"/>
    <property type="evidence" value="ECO:0007669"/>
    <property type="project" value="InterPro"/>
</dbReference>
<comment type="caution">
    <text evidence="15">The sequence shown here is derived from an EMBL/GenBank/DDBJ whole genome shotgun (WGS) entry which is preliminary data.</text>
</comment>
<keyword evidence="6" id="KW-0378">Hydrolase</keyword>
<feature type="domain" description="Helicase ATP-binding" evidence="13">
    <location>
        <begin position="250"/>
        <end position="454"/>
    </location>
</feature>
<dbReference type="GO" id="GO:0004386">
    <property type="term" value="F:helicase activity"/>
    <property type="evidence" value="ECO:0007669"/>
    <property type="project" value="UniProtKB-KW"/>
</dbReference>
<dbReference type="Proteomes" id="UP000036987">
    <property type="component" value="Unassembled WGS sequence"/>
</dbReference>